<gene>
    <name evidence="4" type="ORF">ACFO3O_10885</name>
</gene>
<dbReference type="SMART" id="SM00850">
    <property type="entry name" value="LytTR"/>
    <property type="match status" value="1"/>
</dbReference>
<evidence type="ECO:0000259" key="3">
    <source>
        <dbReference type="PROSITE" id="PS50930"/>
    </source>
</evidence>
<dbReference type="Pfam" id="PF04397">
    <property type="entry name" value="LytTR"/>
    <property type="match status" value="1"/>
</dbReference>
<dbReference type="InterPro" id="IPR046947">
    <property type="entry name" value="LytR-like"/>
</dbReference>
<dbReference type="InterPro" id="IPR001789">
    <property type="entry name" value="Sig_transdc_resp-reg_receiver"/>
</dbReference>
<feature type="domain" description="Response regulatory" evidence="2">
    <location>
        <begin position="3"/>
        <end position="114"/>
    </location>
</feature>
<organism evidence="4 5">
    <name type="scientific">Dokdonia ponticola</name>
    <dbReference type="NCBI Taxonomy" id="2041041"/>
    <lineage>
        <taxon>Bacteria</taxon>
        <taxon>Pseudomonadati</taxon>
        <taxon>Bacteroidota</taxon>
        <taxon>Flavobacteriia</taxon>
        <taxon>Flavobacteriales</taxon>
        <taxon>Flavobacteriaceae</taxon>
        <taxon>Dokdonia</taxon>
    </lineage>
</organism>
<dbReference type="Gene3D" id="3.40.50.2300">
    <property type="match status" value="1"/>
</dbReference>
<feature type="modified residue" description="4-aspartylphosphate" evidence="1">
    <location>
        <position position="54"/>
    </location>
</feature>
<dbReference type="Pfam" id="PF00072">
    <property type="entry name" value="Response_reg"/>
    <property type="match status" value="1"/>
</dbReference>
<comment type="caution">
    <text evidence="4">The sequence shown here is derived from an EMBL/GenBank/DDBJ whole genome shotgun (WGS) entry which is preliminary data.</text>
</comment>
<dbReference type="RefSeq" id="WP_379978652.1">
    <property type="nucleotide sequence ID" value="NZ_JBHSFV010000006.1"/>
</dbReference>
<dbReference type="PROSITE" id="PS50930">
    <property type="entry name" value="HTH_LYTTR"/>
    <property type="match status" value="1"/>
</dbReference>
<dbReference type="Proteomes" id="UP001596043">
    <property type="component" value="Unassembled WGS sequence"/>
</dbReference>
<reference evidence="5" key="1">
    <citation type="journal article" date="2019" name="Int. J. Syst. Evol. Microbiol.">
        <title>The Global Catalogue of Microorganisms (GCM) 10K type strain sequencing project: providing services to taxonomists for standard genome sequencing and annotation.</title>
        <authorList>
            <consortium name="The Broad Institute Genomics Platform"/>
            <consortium name="The Broad Institute Genome Sequencing Center for Infectious Disease"/>
            <person name="Wu L."/>
            <person name="Ma J."/>
        </authorList>
    </citation>
    <scope>NUCLEOTIDE SEQUENCE [LARGE SCALE GENOMIC DNA]</scope>
    <source>
        <strain evidence="5">YJ-61-S</strain>
    </source>
</reference>
<evidence type="ECO:0000256" key="1">
    <source>
        <dbReference type="PROSITE-ProRule" id="PRU00169"/>
    </source>
</evidence>
<keyword evidence="5" id="KW-1185">Reference proteome</keyword>
<dbReference type="Gene3D" id="2.40.50.1020">
    <property type="entry name" value="LytTr DNA-binding domain"/>
    <property type="match status" value="1"/>
</dbReference>
<evidence type="ECO:0000313" key="4">
    <source>
        <dbReference type="EMBL" id="MFC4634415.1"/>
    </source>
</evidence>
<dbReference type="PROSITE" id="PS50110">
    <property type="entry name" value="RESPONSE_REGULATORY"/>
    <property type="match status" value="1"/>
</dbReference>
<name>A0ABV9HZC9_9FLAO</name>
<dbReference type="InterPro" id="IPR011006">
    <property type="entry name" value="CheY-like_superfamily"/>
</dbReference>
<protein>
    <submittedName>
        <fullName evidence="4">LytR/AlgR family response regulator transcription factor</fullName>
    </submittedName>
</protein>
<feature type="domain" description="HTH LytTR-type" evidence="3">
    <location>
        <begin position="138"/>
        <end position="240"/>
    </location>
</feature>
<accession>A0ABV9HZC9</accession>
<dbReference type="InterPro" id="IPR007492">
    <property type="entry name" value="LytTR_DNA-bd_dom"/>
</dbReference>
<sequence length="240" mass="28060">MKKVLIIDDEEDARNLLKQYISLHKEFEVMGEATNGYEAVTLINQLKPDILFLDIQMPGLNGFEVLTQLDEIPEVIFSTAYDQYAIKAFEVHAVDYLLKPYGKKRFESTLQRILKNKNNVIPLAEELLQKETEFPSKVILHKGTRKIMVQVTDILYAEAFGDYTKVFTKNSEFLATRGISELKDTFDPKLFTRLHRSHFVNTNTIKELKKINRYYYLFLENGMHFRVSETYLSDIKKMVL</sequence>
<keyword evidence="1" id="KW-0597">Phosphoprotein</keyword>
<dbReference type="SMART" id="SM00448">
    <property type="entry name" value="REC"/>
    <property type="match status" value="1"/>
</dbReference>
<dbReference type="PANTHER" id="PTHR37299">
    <property type="entry name" value="TRANSCRIPTIONAL REGULATOR-RELATED"/>
    <property type="match status" value="1"/>
</dbReference>
<proteinExistence type="predicted"/>
<dbReference type="SUPFAM" id="SSF52172">
    <property type="entry name" value="CheY-like"/>
    <property type="match status" value="1"/>
</dbReference>
<evidence type="ECO:0000313" key="5">
    <source>
        <dbReference type="Proteomes" id="UP001596043"/>
    </source>
</evidence>
<dbReference type="EMBL" id="JBHSFV010000006">
    <property type="protein sequence ID" value="MFC4634415.1"/>
    <property type="molecule type" value="Genomic_DNA"/>
</dbReference>
<evidence type="ECO:0000259" key="2">
    <source>
        <dbReference type="PROSITE" id="PS50110"/>
    </source>
</evidence>
<dbReference type="PANTHER" id="PTHR37299:SF1">
    <property type="entry name" value="STAGE 0 SPORULATION PROTEIN A HOMOLOG"/>
    <property type="match status" value="1"/>
</dbReference>